<sequence>MRYFTGKKSFREKVRNIFVTAALATIVATAGYGPSAATEAWAHGTRLEYEADITIHVRAAYDTQEPMDGGHFFVFKPGASEPWLEGQCDDDGRFSFTPDRDVAGTYVVQVQHTGHGATIDIPVGDSMPLKGVQQDVSSLQKAVMIGSVLWGFVGTALYFSRRKDPLPQGGKKDAHS</sequence>
<dbReference type="EMBL" id="CP045875">
    <property type="protein sequence ID" value="QGG46244.1"/>
    <property type="molecule type" value="Genomic_DNA"/>
</dbReference>
<evidence type="ECO:0000313" key="2">
    <source>
        <dbReference type="Proteomes" id="UP000366051"/>
    </source>
</evidence>
<dbReference type="KEGG" id="hcv:FTV88_0065"/>
<keyword evidence="2" id="KW-1185">Reference proteome</keyword>
<dbReference type="RefSeq" id="WP_153723853.1">
    <property type="nucleotide sequence ID" value="NZ_CP045875.1"/>
</dbReference>
<organism evidence="1 2">
    <name type="scientific">Heliorestis convoluta</name>
    <dbReference type="NCBI Taxonomy" id="356322"/>
    <lineage>
        <taxon>Bacteria</taxon>
        <taxon>Bacillati</taxon>
        <taxon>Bacillota</taxon>
        <taxon>Clostridia</taxon>
        <taxon>Eubacteriales</taxon>
        <taxon>Heliobacteriaceae</taxon>
        <taxon>Heliorestis</taxon>
    </lineage>
</organism>
<evidence type="ECO:0000313" key="1">
    <source>
        <dbReference type="EMBL" id="QGG46244.1"/>
    </source>
</evidence>
<proteinExistence type="predicted"/>
<accession>A0A5Q2MVK2</accession>
<evidence type="ECO:0008006" key="3">
    <source>
        <dbReference type="Google" id="ProtNLM"/>
    </source>
</evidence>
<dbReference type="Proteomes" id="UP000366051">
    <property type="component" value="Chromosome"/>
</dbReference>
<dbReference type="AlphaFoldDB" id="A0A5Q2MVK2"/>
<name>A0A5Q2MVK2_9FIRM</name>
<dbReference type="OrthoDB" id="7873998at2"/>
<reference evidence="2" key="1">
    <citation type="submission" date="2019-11" db="EMBL/GenBank/DDBJ databases">
        <title>Genome sequence of Heliorestis convoluta strain HH, an alkaliphilic and minimalistic phototrophic bacterium from a soda lake in Egypt.</title>
        <authorList>
            <person name="Dewey E.D."/>
            <person name="Stokes L.M."/>
            <person name="Burchell B.M."/>
            <person name="Shaffer K.N."/>
            <person name="Huntington A.M."/>
            <person name="Baker J.M."/>
            <person name="Nadendla S."/>
            <person name="Giglio M.G."/>
            <person name="Touchman J.W."/>
            <person name="Blankenship R.E."/>
            <person name="Madigan M.T."/>
            <person name="Sattley W.M."/>
        </authorList>
    </citation>
    <scope>NUCLEOTIDE SEQUENCE [LARGE SCALE GENOMIC DNA]</scope>
    <source>
        <strain evidence="2">HH</strain>
    </source>
</reference>
<protein>
    <recommendedName>
        <fullName evidence="3">Carboxypeptidase regulatory-like domain-containing protein</fullName>
    </recommendedName>
</protein>
<gene>
    <name evidence="1" type="ORF">FTV88_0065</name>
</gene>